<accession>A0A3B0WV24</accession>
<evidence type="ECO:0000313" key="2">
    <source>
        <dbReference type="EMBL" id="VAW56340.1"/>
    </source>
</evidence>
<dbReference type="EMBL" id="UOFF01000215">
    <property type="protein sequence ID" value="VAW56340.1"/>
    <property type="molecule type" value="Genomic_DNA"/>
</dbReference>
<sequence>MSNDMIKNLGPLAALVGTWEGDKGVDVSRIKSKETETKYRERAVFEPVGPVNNGPQQLYGLRYSMTAWRLNEADAFHEEVGYWLWDGADDQQQVLRCFMVPRGVLINAGGNAKNNSTSFHLEAEVGSETYGILSNRYLDETYKTKKYVLDADLQDGHFSYKEDVQLWIPINEAIFHHTDQNILHKV</sequence>
<evidence type="ECO:0000259" key="1">
    <source>
        <dbReference type="Pfam" id="PF08768"/>
    </source>
</evidence>
<dbReference type="SUPFAM" id="SSF50814">
    <property type="entry name" value="Lipocalins"/>
    <property type="match status" value="1"/>
</dbReference>
<protein>
    <recommendedName>
        <fullName evidence="1">THAP4-like heme-binding domain-containing protein</fullName>
    </recommendedName>
</protein>
<organism evidence="2">
    <name type="scientific">hydrothermal vent metagenome</name>
    <dbReference type="NCBI Taxonomy" id="652676"/>
    <lineage>
        <taxon>unclassified sequences</taxon>
        <taxon>metagenomes</taxon>
        <taxon>ecological metagenomes</taxon>
    </lineage>
</organism>
<dbReference type="InterPro" id="IPR012674">
    <property type="entry name" value="Calycin"/>
</dbReference>
<name>A0A3B0WV24_9ZZZZ</name>
<dbReference type="Gene3D" id="2.40.128.20">
    <property type="match status" value="1"/>
</dbReference>
<feature type="domain" description="THAP4-like heme-binding" evidence="1">
    <location>
        <begin position="8"/>
        <end position="185"/>
    </location>
</feature>
<dbReference type="AlphaFoldDB" id="A0A3B0WV24"/>
<reference evidence="2" key="1">
    <citation type="submission" date="2018-06" db="EMBL/GenBank/DDBJ databases">
        <authorList>
            <person name="Zhirakovskaya E."/>
        </authorList>
    </citation>
    <scope>NUCLEOTIDE SEQUENCE</scope>
</reference>
<gene>
    <name evidence="2" type="ORF">MNBD_GAMMA07-1090</name>
</gene>
<dbReference type="InterPro" id="IPR014878">
    <property type="entry name" value="THAP4-like_heme-bd"/>
</dbReference>
<proteinExistence type="predicted"/>
<dbReference type="Pfam" id="PF08768">
    <property type="entry name" value="THAP4_heme-bd"/>
    <property type="match status" value="1"/>
</dbReference>